<dbReference type="InterPro" id="IPR024248">
    <property type="entry name" value="DUF2695"/>
</dbReference>
<proteinExistence type="predicted"/>
<dbReference type="Pfam" id="PF10905">
    <property type="entry name" value="DUF2695"/>
    <property type="match status" value="1"/>
</dbReference>
<sequence length="100" mass="11261">MPTPTDKTHRQQLRLQLRQQHRTALLTNLPLTTEQLAELFDYLDARLSTHCCDDTLGHTRCFAAAQDLAFAPLQQFLQQHGGHCDCEVLANVADAYATIL</sequence>
<reference evidence="2" key="1">
    <citation type="submission" date="2018-05" db="EMBL/GenBank/DDBJ databases">
        <authorList>
            <person name="Nie L."/>
        </authorList>
    </citation>
    <scope>NUCLEOTIDE SEQUENCE [LARGE SCALE GENOMIC DNA]</scope>
    <source>
        <strain evidence="2">NL</strain>
    </source>
</reference>
<dbReference type="RefSeq" id="WP_111478485.1">
    <property type="nucleotide sequence ID" value="NZ_QHKM01000003.1"/>
</dbReference>
<dbReference type="Proteomes" id="UP000248553">
    <property type="component" value="Unassembled WGS sequence"/>
</dbReference>
<accession>A0A328BM96</accession>
<name>A0A328BM96_9BACT</name>
<comment type="caution">
    <text evidence="1">The sequence shown here is derived from an EMBL/GenBank/DDBJ whole genome shotgun (WGS) entry which is preliminary data.</text>
</comment>
<dbReference type="OrthoDB" id="95751at2"/>
<evidence type="ECO:0000313" key="1">
    <source>
        <dbReference type="EMBL" id="RAK67064.1"/>
    </source>
</evidence>
<protein>
    <recommendedName>
        <fullName evidence="3">DUF2695 domain-containing protein</fullName>
    </recommendedName>
</protein>
<dbReference type="EMBL" id="QHKM01000003">
    <property type="protein sequence ID" value="RAK67064.1"/>
    <property type="molecule type" value="Genomic_DNA"/>
</dbReference>
<gene>
    <name evidence="1" type="ORF">DLM85_12770</name>
</gene>
<evidence type="ECO:0008006" key="3">
    <source>
        <dbReference type="Google" id="ProtNLM"/>
    </source>
</evidence>
<organism evidence="1 2">
    <name type="scientific">Hymenobacter edaphi</name>
    <dbReference type="NCBI Taxonomy" id="2211146"/>
    <lineage>
        <taxon>Bacteria</taxon>
        <taxon>Pseudomonadati</taxon>
        <taxon>Bacteroidota</taxon>
        <taxon>Cytophagia</taxon>
        <taxon>Cytophagales</taxon>
        <taxon>Hymenobacteraceae</taxon>
        <taxon>Hymenobacter</taxon>
    </lineage>
</organism>
<evidence type="ECO:0000313" key="2">
    <source>
        <dbReference type="Proteomes" id="UP000248553"/>
    </source>
</evidence>
<dbReference type="AlphaFoldDB" id="A0A328BM96"/>
<keyword evidence="2" id="KW-1185">Reference proteome</keyword>